<keyword evidence="12" id="KW-1185">Reference proteome</keyword>
<dbReference type="Gene3D" id="3.40.630.10">
    <property type="entry name" value="Zn peptidases"/>
    <property type="match status" value="1"/>
</dbReference>
<evidence type="ECO:0000256" key="7">
    <source>
        <dbReference type="ARBA" id="ARBA00022801"/>
    </source>
</evidence>
<dbReference type="SUPFAM" id="SSF55031">
    <property type="entry name" value="Bacterial exopeptidase dimerisation domain"/>
    <property type="match status" value="1"/>
</dbReference>
<dbReference type="EMBL" id="CP022540">
    <property type="protein sequence ID" value="ASP19286.1"/>
    <property type="molecule type" value="Genomic_DNA"/>
</dbReference>
<dbReference type="OrthoDB" id="9809784at2"/>
<evidence type="ECO:0000259" key="10">
    <source>
        <dbReference type="Pfam" id="PF07687"/>
    </source>
</evidence>
<gene>
    <name evidence="11" type="ORF">ANTHELSMS3_00566</name>
</gene>
<dbReference type="EC" id="3.5.1.16" evidence="11"/>
<dbReference type="GO" id="GO:0006526">
    <property type="term" value="P:L-arginine biosynthetic process"/>
    <property type="evidence" value="ECO:0007669"/>
    <property type="project" value="UniProtKB-KW"/>
</dbReference>
<comment type="cofactor">
    <cofactor evidence="1">
        <name>Zn(2+)</name>
        <dbReference type="ChEBI" id="CHEBI:29105"/>
    </cofactor>
</comment>
<dbReference type="NCBIfam" id="NF005710">
    <property type="entry name" value="PRK07522.1"/>
    <property type="match status" value="1"/>
</dbReference>
<keyword evidence="8" id="KW-0862">Zinc</keyword>
<evidence type="ECO:0000256" key="2">
    <source>
        <dbReference type="ARBA" id="ARBA00005691"/>
    </source>
</evidence>
<evidence type="ECO:0000256" key="1">
    <source>
        <dbReference type="ARBA" id="ARBA00001947"/>
    </source>
</evidence>
<sequence length="376" mass="39917">MTSSLEILDRLVGFDTVSARSNLPLIAYVEDFLKSRGFAVTRVPDPEQDKAGLFASIGPTGAGILLSAHTDVVPVEGQTWTRDPFRLTIEGDRLYGRGTTDMKGFLAAMLACADKAARRELREPLKLAISYDEEIGCVGIAKMIDALPSAIGLPRACIVGEPTSMQVAVGHKGKSAIRAICHGEAGHSALAPRFTNALHLAADLVAGLRALQDDLATHGAQDDSYAIPYSTVHVGKLSGGTALNIVPDRAELLFEFRHLAADAPDSLMARIRALADDIATTHGAAITLEQVTAYPGLDTPADAEVTRLVQRLARNQTLTKVAFGTEAGFFDALGIPTVVCGPGDMEAQGHKPDEYLLHSQLDACDSMLDSVLDHLG</sequence>
<reference evidence="11 12" key="1">
    <citation type="submission" date="2017-07" db="EMBL/GenBank/DDBJ databases">
        <title>Genome Sequence of Antarctobacter heliothermus Strain SMS3 Isolated from a culture of the Diatom Skeletonema marinoi.</title>
        <authorList>
            <person name="Topel M."/>
            <person name="Pinder M.I.M."/>
            <person name="Johansson O.N."/>
            <person name="Kourtchenko O."/>
            <person name="Godhe A."/>
            <person name="Clarke A.K."/>
        </authorList>
    </citation>
    <scope>NUCLEOTIDE SEQUENCE [LARGE SCALE GENOMIC DNA]</scope>
    <source>
        <strain evidence="11 12">SMS3</strain>
    </source>
</reference>
<dbReference type="InterPro" id="IPR010169">
    <property type="entry name" value="AcOrn-deacetyl"/>
</dbReference>
<protein>
    <submittedName>
        <fullName evidence="11">Acetylornithine deacetylase</fullName>
        <ecNumber evidence="11">3.5.1.16</ecNumber>
    </submittedName>
</protein>
<dbReference type="PROSITE" id="PS00758">
    <property type="entry name" value="ARGE_DAPE_CPG2_1"/>
    <property type="match status" value="1"/>
</dbReference>
<evidence type="ECO:0000256" key="3">
    <source>
        <dbReference type="ARBA" id="ARBA00022490"/>
    </source>
</evidence>
<dbReference type="RefSeq" id="WP_094033554.1">
    <property type="nucleotide sequence ID" value="NZ_CP022540.1"/>
</dbReference>
<dbReference type="CDD" id="cd03894">
    <property type="entry name" value="M20_ArgE"/>
    <property type="match status" value="1"/>
</dbReference>
<dbReference type="NCBIfam" id="TIGR01892">
    <property type="entry name" value="AcOrn-deacetyl"/>
    <property type="match status" value="1"/>
</dbReference>
<evidence type="ECO:0000256" key="8">
    <source>
        <dbReference type="ARBA" id="ARBA00022833"/>
    </source>
</evidence>
<dbReference type="Pfam" id="PF07687">
    <property type="entry name" value="M20_dimer"/>
    <property type="match status" value="1"/>
</dbReference>
<dbReference type="InterPro" id="IPR050072">
    <property type="entry name" value="Peptidase_M20A"/>
</dbReference>
<dbReference type="InterPro" id="IPR036264">
    <property type="entry name" value="Bact_exopeptidase_dim_dom"/>
</dbReference>
<dbReference type="Gene3D" id="3.30.70.360">
    <property type="match status" value="1"/>
</dbReference>
<proteinExistence type="inferred from homology"/>
<dbReference type="KEGG" id="aht:ANTHELSMS3_00566"/>
<keyword evidence="4" id="KW-0055">Arginine biosynthesis</keyword>
<dbReference type="GO" id="GO:0046872">
    <property type="term" value="F:metal ion binding"/>
    <property type="evidence" value="ECO:0007669"/>
    <property type="project" value="UniProtKB-KW"/>
</dbReference>
<evidence type="ECO:0000313" key="12">
    <source>
        <dbReference type="Proteomes" id="UP000203589"/>
    </source>
</evidence>
<feature type="domain" description="Peptidase M20 dimerisation" evidence="10">
    <location>
        <begin position="169"/>
        <end position="278"/>
    </location>
</feature>
<keyword evidence="5" id="KW-0028">Amino-acid biosynthesis</keyword>
<keyword evidence="3" id="KW-0963">Cytoplasm</keyword>
<dbReference type="GO" id="GO:0008777">
    <property type="term" value="F:acetylornithine deacetylase activity"/>
    <property type="evidence" value="ECO:0007669"/>
    <property type="project" value="UniProtKB-EC"/>
</dbReference>
<dbReference type="PANTHER" id="PTHR43808:SF31">
    <property type="entry name" value="N-ACETYL-L-CITRULLINE DEACETYLASE"/>
    <property type="match status" value="1"/>
</dbReference>
<accession>A0A222DZB9</accession>
<evidence type="ECO:0000256" key="6">
    <source>
        <dbReference type="ARBA" id="ARBA00022723"/>
    </source>
</evidence>
<dbReference type="AlphaFoldDB" id="A0A222DZB9"/>
<dbReference type="Pfam" id="PF01546">
    <property type="entry name" value="Peptidase_M20"/>
    <property type="match status" value="1"/>
</dbReference>
<evidence type="ECO:0000256" key="5">
    <source>
        <dbReference type="ARBA" id="ARBA00022605"/>
    </source>
</evidence>
<dbReference type="Proteomes" id="UP000203589">
    <property type="component" value="Chromosome"/>
</dbReference>
<dbReference type="PANTHER" id="PTHR43808">
    <property type="entry name" value="ACETYLORNITHINE DEACETYLASE"/>
    <property type="match status" value="1"/>
</dbReference>
<dbReference type="InterPro" id="IPR002933">
    <property type="entry name" value="Peptidase_M20"/>
</dbReference>
<dbReference type="InterPro" id="IPR001261">
    <property type="entry name" value="ArgE/DapE_CS"/>
</dbReference>
<dbReference type="InterPro" id="IPR011650">
    <property type="entry name" value="Peptidase_M20_dimer"/>
</dbReference>
<evidence type="ECO:0000313" key="11">
    <source>
        <dbReference type="EMBL" id="ASP19286.1"/>
    </source>
</evidence>
<keyword evidence="9" id="KW-0170">Cobalt</keyword>
<name>A0A222DZB9_9RHOB</name>
<dbReference type="SUPFAM" id="SSF53187">
    <property type="entry name" value="Zn-dependent exopeptidases"/>
    <property type="match status" value="1"/>
</dbReference>
<keyword evidence="7 11" id="KW-0378">Hydrolase</keyword>
<organism evidence="11 12">
    <name type="scientific">Antarctobacter heliothermus</name>
    <dbReference type="NCBI Taxonomy" id="74033"/>
    <lineage>
        <taxon>Bacteria</taxon>
        <taxon>Pseudomonadati</taxon>
        <taxon>Pseudomonadota</taxon>
        <taxon>Alphaproteobacteria</taxon>
        <taxon>Rhodobacterales</taxon>
        <taxon>Roseobacteraceae</taxon>
        <taxon>Antarctobacter</taxon>
    </lineage>
</organism>
<dbReference type="PROSITE" id="PS00759">
    <property type="entry name" value="ARGE_DAPE_CPG2_2"/>
    <property type="match status" value="1"/>
</dbReference>
<keyword evidence="6" id="KW-0479">Metal-binding</keyword>
<evidence type="ECO:0000256" key="9">
    <source>
        <dbReference type="ARBA" id="ARBA00023285"/>
    </source>
</evidence>
<evidence type="ECO:0000256" key="4">
    <source>
        <dbReference type="ARBA" id="ARBA00022571"/>
    </source>
</evidence>
<comment type="similarity">
    <text evidence="2">Belongs to the peptidase M20A family. ArgE subfamily.</text>
</comment>